<keyword evidence="2" id="KW-1185">Reference proteome</keyword>
<dbReference type="AlphaFoldDB" id="A0A3S0I029"/>
<gene>
    <name evidence="1" type="ORF">EJ903_03545</name>
</gene>
<dbReference type="OrthoDB" id="7375303at2"/>
<proteinExistence type="predicted"/>
<comment type="caution">
    <text evidence="1">The sequence shown here is derived from an EMBL/GenBank/DDBJ whole genome shotgun (WGS) entry which is preliminary data.</text>
</comment>
<reference evidence="1 2" key="1">
    <citation type="submission" date="2018-12" db="EMBL/GenBank/DDBJ databases">
        <authorList>
            <person name="Yang Y."/>
        </authorList>
    </citation>
    <scope>NUCLEOTIDE SEQUENCE [LARGE SCALE GENOMIC DNA]</scope>
    <source>
        <strain evidence="1 2">L-25-5w-1</strain>
    </source>
</reference>
<protein>
    <submittedName>
        <fullName evidence="1">Uncharacterized protein</fullName>
    </submittedName>
</protein>
<name>A0A3S0I029_9PROT</name>
<evidence type="ECO:0000313" key="2">
    <source>
        <dbReference type="Proteomes" id="UP000277007"/>
    </source>
</evidence>
<dbReference type="Proteomes" id="UP000277007">
    <property type="component" value="Unassembled WGS sequence"/>
</dbReference>
<organism evidence="1 2">
    <name type="scientific">Azospirillum griseum</name>
    <dbReference type="NCBI Taxonomy" id="2496639"/>
    <lineage>
        <taxon>Bacteria</taxon>
        <taxon>Pseudomonadati</taxon>
        <taxon>Pseudomonadota</taxon>
        <taxon>Alphaproteobacteria</taxon>
        <taxon>Rhodospirillales</taxon>
        <taxon>Azospirillaceae</taxon>
        <taxon>Azospirillum</taxon>
    </lineage>
</organism>
<dbReference type="RefSeq" id="WP_126612192.1">
    <property type="nucleotide sequence ID" value="NZ_JBHUCY010000010.1"/>
</dbReference>
<sequence length="167" mass="19456">MDTIANSYFDQYAWSKRLPHYYCSARRGVERWIDLHGRGVPSGISIHRGDGDYQLTAPDPFFGSLTVREDALCRAETFRYNAMHDWTVVQRAIHLVRREVKHPERVLAALVLLQSEDEVARDYVRRKRLPSRMQEAVLDLAQRNDLTVTMHHRAALARVFTRPKKTP</sequence>
<evidence type="ECO:0000313" key="1">
    <source>
        <dbReference type="EMBL" id="RTR23617.1"/>
    </source>
</evidence>
<accession>A0A3S0I029</accession>
<dbReference type="EMBL" id="RXMA01000002">
    <property type="protein sequence ID" value="RTR23617.1"/>
    <property type="molecule type" value="Genomic_DNA"/>
</dbReference>